<proteinExistence type="predicted"/>
<reference evidence="1" key="1">
    <citation type="submission" date="2021-02" db="EMBL/GenBank/DDBJ databases">
        <title>Comparative genomics reveals that relaxation of natural selection precedes convergent phenotypic evolution of cavefish.</title>
        <authorList>
            <person name="Peng Z."/>
        </authorList>
    </citation>
    <scope>NUCLEOTIDE SEQUENCE</scope>
    <source>
        <tissue evidence="1">Muscle</tissue>
    </source>
</reference>
<keyword evidence="2" id="KW-1185">Reference proteome</keyword>
<organism evidence="1 2">
    <name type="scientific">Triplophysa rosa</name>
    <name type="common">Cave loach</name>
    <dbReference type="NCBI Taxonomy" id="992332"/>
    <lineage>
        <taxon>Eukaryota</taxon>
        <taxon>Metazoa</taxon>
        <taxon>Chordata</taxon>
        <taxon>Craniata</taxon>
        <taxon>Vertebrata</taxon>
        <taxon>Euteleostomi</taxon>
        <taxon>Actinopterygii</taxon>
        <taxon>Neopterygii</taxon>
        <taxon>Teleostei</taxon>
        <taxon>Ostariophysi</taxon>
        <taxon>Cypriniformes</taxon>
        <taxon>Nemacheilidae</taxon>
        <taxon>Triplophysa</taxon>
    </lineage>
</organism>
<sequence length="80" mass="9041">MKFKGCVLVIHTVDPKIVVGEVPRRYLTARPVFNLPTSSTDGTRNTGNILVNTRTFNIKLIDFGWLWNTRANPTPTINIE</sequence>
<feature type="non-terminal residue" evidence="1">
    <location>
        <position position="1"/>
    </location>
</feature>
<evidence type="ECO:0000313" key="2">
    <source>
        <dbReference type="Proteomes" id="UP001059041"/>
    </source>
</evidence>
<gene>
    <name evidence="1" type="ORF">IRJ41_003310</name>
</gene>
<comment type="caution">
    <text evidence="1">The sequence shown here is derived from an EMBL/GenBank/DDBJ whole genome shotgun (WGS) entry which is preliminary data.</text>
</comment>
<dbReference type="AlphaFoldDB" id="A0A9W7TNU4"/>
<protein>
    <submittedName>
        <fullName evidence="1">Uncharacterized protein</fullName>
    </submittedName>
</protein>
<evidence type="ECO:0000313" key="1">
    <source>
        <dbReference type="EMBL" id="KAI7799447.1"/>
    </source>
</evidence>
<dbReference type="EMBL" id="JAFHDT010000015">
    <property type="protein sequence ID" value="KAI7799447.1"/>
    <property type="molecule type" value="Genomic_DNA"/>
</dbReference>
<name>A0A9W7TNU4_TRIRA</name>
<dbReference type="Proteomes" id="UP001059041">
    <property type="component" value="Linkage Group LG15"/>
</dbReference>
<accession>A0A9W7TNU4</accession>